<comment type="caution">
    <text evidence="1">The sequence shown here is derived from an EMBL/GenBank/DDBJ whole genome shotgun (WGS) entry which is preliminary data.</text>
</comment>
<gene>
    <name evidence="1" type="ORF">DesfrDRAFT_1041</name>
</gene>
<protein>
    <submittedName>
        <fullName evidence="1">Uncharacterized protein</fullName>
    </submittedName>
</protein>
<dbReference type="Proteomes" id="UP000006250">
    <property type="component" value="Unassembled WGS sequence"/>
</dbReference>
<evidence type="ECO:0000313" key="1">
    <source>
        <dbReference type="EMBL" id="EFL52221.1"/>
    </source>
</evidence>
<proteinExistence type="predicted"/>
<dbReference type="eggNOG" id="COG2172">
    <property type="taxonomic scope" value="Bacteria"/>
</dbReference>
<reference evidence="1 2" key="1">
    <citation type="submission" date="2010-08" db="EMBL/GenBank/DDBJ databases">
        <title>The draft genome of Desulfovibrio fructosovorans JJ.</title>
        <authorList>
            <consortium name="US DOE Joint Genome Institute (JGI-PGF)"/>
            <person name="Lucas S."/>
            <person name="Copeland A."/>
            <person name="Lapidus A."/>
            <person name="Cheng J.-F."/>
            <person name="Bruce D."/>
            <person name="Goodwin L."/>
            <person name="Pitluck S."/>
            <person name="Land M.L."/>
            <person name="Hauser L."/>
            <person name="Chang Y.-J."/>
            <person name="Jeffries C."/>
            <person name="Wall J.D."/>
            <person name="Stahl D.A."/>
            <person name="Arkin A.P."/>
            <person name="Dehal P."/>
            <person name="Stolyar S.M."/>
            <person name="Hazen T.C."/>
            <person name="Woyke T.J."/>
        </authorList>
    </citation>
    <scope>NUCLEOTIDE SEQUENCE [LARGE SCALE GENOMIC DNA]</scope>
    <source>
        <strain evidence="1 2">JJ</strain>
    </source>
</reference>
<dbReference type="OrthoDB" id="5416105at2"/>
<dbReference type="EMBL" id="AECZ01000005">
    <property type="protein sequence ID" value="EFL52221.1"/>
    <property type="molecule type" value="Genomic_DNA"/>
</dbReference>
<organism evidence="1 2">
    <name type="scientific">Solidesulfovibrio fructosivorans JJ]</name>
    <dbReference type="NCBI Taxonomy" id="596151"/>
    <lineage>
        <taxon>Bacteria</taxon>
        <taxon>Pseudomonadati</taxon>
        <taxon>Thermodesulfobacteriota</taxon>
        <taxon>Desulfovibrionia</taxon>
        <taxon>Desulfovibrionales</taxon>
        <taxon>Desulfovibrionaceae</taxon>
        <taxon>Solidesulfovibrio</taxon>
    </lineage>
</organism>
<keyword evidence="2" id="KW-1185">Reference proteome</keyword>
<evidence type="ECO:0000313" key="2">
    <source>
        <dbReference type="Proteomes" id="UP000006250"/>
    </source>
</evidence>
<dbReference type="AlphaFoldDB" id="E1JTU2"/>
<accession>E1JTU2</accession>
<dbReference type="RefSeq" id="WP_005991774.1">
    <property type="nucleotide sequence ID" value="NZ_AECZ01000005.1"/>
</dbReference>
<sequence>MSEDVRVSLEIPAETVFACPVAGLANVLAERAGFGRRERYRFQLTVEEFCLCLAGLAEGSRPLALGLTGKRHQLCASFAFQAGNLSLGALNVTSRASFCTTDDALAGDIGLFLAGKAADRFHLKHQGADRFLLEATVDRSYPPVAPVRLPEGLRAPFAIHPNPSPAQLSHAATLAISAYPPWQCPSSFRTPGKFPDMVAEGQVACILACDATGQIAGLLPWSPCSGQALYFSGPFVFTPPEMTAGVARLLVDGFLSAVARGPHSIVLSFRATADLPQASFEPLGALQSMTDGRLESHPVVFRHLREDNGLAVWCAPQLEEFLRQTYDRLALPRDILPVEVPTGRPRRESLLGATYDQVRNFAELEPFLDGEDLTANLAAHVAAFRRKGIDAILYSMDLAVPWEAALAGDLIEAGFAPMAVLPQGGQADKVIWQYARLA</sequence>
<dbReference type="STRING" id="596151.DesfrDRAFT_1041"/>
<name>E1JTU2_SOLFR</name>